<accession>A0ABV8FXP3</accession>
<organism evidence="3 4">
    <name type="scientific">Nocardiopsis sediminis</name>
    <dbReference type="NCBI Taxonomy" id="1778267"/>
    <lineage>
        <taxon>Bacteria</taxon>
        <taxon>Bacillati</taxon>
        <taxon>Actinomycetota</taxon>
        <taxon>Actinomycetes</taxon>
        <taxon>Streptosporangiales</taxon>
        <taxon>Nocardiopsidaceae</taxon>
        <taxon>Nocardiopsis</taxon>
    </lineage>
</organism>
<dbReference type="SUPFAM" id="SSF52540">
    <property type="entry name" value="P-loop containing nucleoside triphosphate hydrolases"/>
    <property type="match status" value="1"/>
</dbReference>
<dbReference type="InterPro" id="IPR027417">
    <property type="entry name" value="P-loop_NTPase"/>
</dbReference>
<name>A0ABV8FXP3_9ACTN</name>
<dbReference type="RefSeq" id="WP_378537995.1">
    <property type="nucleotide sequence ID" value="NZ_JBHSBH010000015.1"/>
</dbReference>
<dbReference type="InterPro" id="IPR009003">
    <property type="entry name" value="Peptidase_S1_PA"/>
</dbReference>
<dbReference type="InterPro" id="IPR049052">
    <property type="entry name" value="nSTAND1"/>
</dbReference>
<dbReference type="Pfam" id="PF13365">
    <property type="entry name" value="Trypsin_2"/>
    <property type="match status" value="1"/>
</dbReference>
<reference evidence="4" key="1">
    <citation type="journal article" date="2019" name="Int. J. Syst. Evol. Microbiol.">
        <title>The Global Catalogue of Microorganisms (GCM) 10K type strain sequencing project: providing services to taxonomists for standard genome sequencing and annotation.</title>
        <authorList>
            <consortium name="The Broad Institute Genomics Platform"/>
            <consortium name="The Broad Institute Genome Sequencing Center for Infectious Disease"/>
            <person name="Wu L."/>
            <person name="Ma J."/>
        </authorList>
    </citation>
    <scope>NUCLEOTIDE SEQUENCE [LARGE SCALE GENOMIC DNA]</scope>
    <source>
        <strain evidence="4">TBRC 1826</strain>
    </source>
</reference>
<feature type="region of interest" description="Disordered" evidence="1">
    <location>
        <begin position="703"/>
        <end position="781"/>
    </location>
</feature>
<dbReference type="Pfam" id="PF03995">
    <property type="entry name" value="Inhibitor_I36"/>
    <property type="match status" value="1"/>
</dbReference>
<evidence type="ECO:0000313" key="4">
    <source>
        <dbReference type="Proteomes" id="UP001595847"/>
    </source>
</evidence>
<evidence type="ECO:0000313" key="3">
    <source>
        <dbReference type="EMBL" id="MFC3999525.1"/>
    </source>
</evidence>
<feature type="compositionally biased region" description="Low complexity" evidence="1">
    <location>
        <begin position="751"/>
        <end position="766"/>
    </location>
</feature>
<dbReference type="Proteomes" id="UP001595847">
    <property type="component" value="Unassembled WGS sequence"/>
</dbReference>
<sequence>MGGPLAHDHGPLGRSIIRIWDSRGDVAGAGFLIGPRQAATCAHVVAAAIGGDPEAAPAPDGPLTVDFPITGDRDGASAPITAHVRAWRPILPDGTGDVAVLELAEPAPPAAQPPPMRRAGHVWDHGFHVLGFPAGMQDGVWASGTLRDSQGTRWVQLQGAANGRPITAGFSGAPVWDSEIGAVVGMVVAADDDRSVSTAYQIPIEQVLGSDPELMPNPYRGLEAFGEEHSAYFHGRDDDVGRLVDAVAHHPVVAVTGHSGVGKSSLVRAGLLARLRADGARIAEVRPSPAVPARAALAAALARLLAAAPATGPTAGPTAGDLAARLATDGGAIGSVAAEVAALAASGAEGAGGVLFLDQFEELAGESPAEARELLRLVATLIEEAGRAAGPGRRPLRVVLTLRLESIGELLAPDGPVAAEATVVALSPMNRARLREAIVGPAGHAPGLYFAPGLVERILDDAGTAPGQLPLVESLLTLLWERREGGSVTAEAYQRIGGVSGAVTRSAEEAIAAYSATGDRARLRRLFTLLARPDDDPSGADDHPEARFARRRIRLDGLPTPLRRLAQDLAASRLLVIGRGVDGAPTAELAHQALIDHWPRLRGWLTEDLGFLRWRDRLDQQLARWERAGRAPDLLLRGASLTEARRRLSARPGDHTAAHRSYIGASRGRRARRRTALVAAAGAVVVATAGTTFAFARTGIGGPAGRAAAPESVAGASGATGTAPPPGLEATAPDPGRGLTATAAPFPSSGPEASAQPDDPAADSPASPGPADPEPAGTPECDERRICFWTEENYTGDKFTFPIDLSSTSECNDIGFTARSAYNNSSTGESQRLHSTDTCSVIGPDAETVLVDGQAKPSIAATHYMHT</sequence>
<proteinExistence type="predicted"/>
<dbReference type="Pfam" id="PF20703">
    <property type="entry name" value="nSTAND1"/>
    <property type="match status" value="1"/>
</dbReference>
<evidence type="ECO:0000259" key="2">
    <source>
        <dbReference type="Pfam" id="PF20703"/>
    </source>
</evidence>
<protein>
    <submittedName>
        <fullName evidence="3">Trypsin-like peptidase domain-containing protein</fullName>
    </submittedName>
</protein>
<feature type="domain" description="Novel STAND NTPase 1" evidence="2">
    <location>
        <begin position="218"/>
        <end position="632"/>
    </location>
</feature>
<dbReference type="SUPFAM" id="SSF50494">
    <property type="entry name" value="Trypsin-like serine proteases"/>
    <property type="match status" value="1"/>
</dbReference>
<feature type="compositionally biased region" description="Low complexity" evidence="1">
    <location>
        <begin position="705"/>
        <end position="733"/>
    </location>
</feature>
<dbReference type="Gene3D" id="3.40.50.300">
    <property type="entry name" value="P-loop containing nucleotide triphosphate hydrolases"/>
    <property type="match status" value="1"/>
</dbReference>
<dbReference type="EMBL" id="JBHSBH010000015">
    <property type="protein sequence ID" value="MFC3999525.1"/>
    <property type="molecule type" value="Genomic_DNA"/>
</dbReference>
<comment type="caution">
    <text evidence="3">The sequence shown here is derived from an EMBL/GenBank/DDBJ whole genome shotgun (WGS) entry which is preliminary data.</text>
</comment>
<keyword evidence="4" id="KW-1185">Reference proteome</keyword>
<gene>
    <name evidence="3" type="ORF">ACFOVU_26670</name>
</gene>
<evidence type="ECO:0000256" key="1">
    <source>
        <dbReference type="SAM" id="MobiDB-lite"/>
    </source>
</evidence>